<dbReference type="CDD" id="cd06260">
    <property type="entry name" value="DUF820-like"/>
    <property type="match status" value="1"/>
</dbReference>
<dbReference type="Pfam" id="PF05685">
    <property type="entry name" value="Uma2"/>
    <property type="match status" value="1"/>
</dbReference>
<dbReference type="EMBL" id="FOLQ01000001">
    <property type="protein sequence ID" value="SFB98799.1"/>
    <property type="molecule type" value="Genomic_DNA"/>
</dbReference>
<dbReference type="Gene3D" id="3.90.1570.10">
    <property type="entry name" value="tt1808, chain A"/>
    <property type="match status" value="1"/>
</dbReference>
<keyword evidence="2" id="KW-0255">Endonuclease</keyword>
<keyword evidence="2" id="KW-0540">Nuclease</keyword>
<protein>
    <submittedName>
        <fullName evidence="2">Putative restriction endonuclease</fullName>
    </submittedName>
</protein>
<evidence type="ECO:0000259" key="1">
    <source>
        <dbReference type="Pfam" id="PF05685"/>
    </source>
</evidence>
<feature type="domain" description="Putative restriction endonuclease" evidence="1">
    <location>
        <begin position="5"/>
        <end position="61"/>
    </location>
</feature>
<keyword evidence="3" id="KW-1185">Reference proteome</keyword>
<evidence type="ECO:0000313" key="2">
    <source>
        <dbReference type="EMBL" id="SFB98799.1"/>
    </source>
</evidence>
<evidence type="ECO:0000313" key="3">
    <source>
        <dbReference type="Proteomes" id="UP000198598"/>
    </source>
</evidence>
<dbReference type="Proteomes" id="UP000198598">
    <property type="component" value="Unassembled WGS sequence"/>
</dbReference>
<dbReference type="RefSeq" id="WP_245776473.1">
    <property type="nucleotide sequence ID" value="NZ_FOLQ01000001.1"/>
</dbReference>
<dbReference type="InterPro" id="IPR008538">
    <property type="entry name" value="Uma2"/>
</dbReference>
<dbReference type="STRING" id="662367.SAMN05216167_101233"/>
<reference evidence="2 3" key="1">
    <citation type="submission" date="2016-10" db="EMBL/GenBank/DDBJ databases">
        <authorList>
            <person name="de Groot N.N."/>
        </authorList>
    </citation>
    <scope>NUCLEOTIDE SEQUENCE [LARGE SCALE GENOMIC DNA]</scope>
    <source>
        <strain evidence="2 3">DSM 26130</strain>
    </source>
</reference>
<sequence>MNSAKEKMQEYVANGVLLGWLINPKQEDVLIYRADGTISKHTNFDQLISGEDILPRFEFNLRLLMR</sequence>
<keyword evidence="2" id="KW-0378">Hydrolase</keyword>
<dbReference type="SUPFAM" id="SSF52980">
    <property type="entry name" value="Restriction endonuclease-like"/>
    <property type="match status" value="1"/>
</dbReference>
<proteinExistence type="predicted"/>
<name>A0A1I1FH34_9BACT</name>
<dbReference type="AlphaFoldDB" id="A0A1I1FH34"/>
<dbReference type="InterPro" id="IPR012296">
    <property type="entry name" value="Nuclease_put_TT1808"/>
</dbReference>
<dbReference type="InterPro" id="IPR011335">
    <property type="entry name" value="Restrct_endonuc-II-like"/>
</dbReference>
<accession>A0A1I1FH34</accession>
<dbReference type="GO" id="GO:0004519">
    <property type="term" value="F:endonuclease activity"/>
    <property type="evidence" value="ECO:0007669"/>
    <property type="project" value="UniProtKB-KW"/>
</dbReference>
<organism evidence="2 3">
    <name type="scientific">Spirosoma endophyticum</name>
    <dbReference type="NCBI Taxonomy" id="662367"/>
    <lineage>
        <taxon>Bacteria</taxon>
        <taxon>Pseudomonadati</taxon>
        <taxon>Bacteroidota</taxon>
        <taxon>Cytophagia</taxon>
        <taxon>Cytophagales</taxon>
        <taxon>Cytophagaceae</taxon>
        <taxon>Spirosoma</taxon>
    </lineage>
</organism>
<gene>
    <name evidence="2" type="ORF">SAMN05216167_101233</name>
</gene>